<feature type="compositionally biased region" description="Polar residues" evidence="1">
    <location>
        <begin position="17"/>
        <end position="32"/>
    </location>
</feature>
<gene>
    <name evidence="2" type="ORF">Pcinc_011065</name>
</gene>
<protein>
    <submittedName>
        <fullName evidence="2">Uncharacterized protein</fullName>
    </submittedName>
</protein>
<keyword evidence="3" id="KW-1185">Reference proteome</keyword>
<feature type="region of interest" description="Disordered" evidence="1">
    <location>
        <begin position="1"/>
        <end position="66"/>
    </location>
</feature>
<evidence type="ECO:0000256" key="1">
    <source>
        <dbReference type="SAM" id="MobiDB-lite"/>
    </source>
</evidence>
<reference evidence="2" key="1">
    <citation type="submission" date="2023-10" db="EMBL/GenBank/DDBJ databases">
        <title>Genome assemblies of two species of porcelain crab, Petrolisthes cinctipes and Petrolisthes manimaculis (Anomura: Porcellanidae).</title>
        <authorList>
            <person name="Angst P."/>
        </authorList>
    </citation>
    <scope>NUCLEOTIDE SEQUENCE</scope>
    <source>
        <strain evidence="2">PB745_01</strain>
        <tissue evidence="2">Gill</tissue>
    </source>
</reference>
<evidence type="ECO:0000313" key="3">
    <source>
        <dbReference type="Proteomes" id="UP001286313"/>
    </source>
</evidence>
<proteinExistence type="predicted"/>
<dbReference type="EMBL" id="JAWQEG010000859">
    <property type="protein sequence ID" value="KAK3884681.1"/>
    <property type="molecule type" value="Genomic_DNA"/>
</dbReference>
<feature type="compositionally biased region" description="Basic and acidic residues" evidence="1">
    <location>
        <begin position="43"/>
        <end position="65"/>
    </location>
</feature>
<organism evidence="2 3">
    <name type="scientific">Petrolisthes cinctipes</name>
    <name type="common">Flat porcelain crab</name>
    <dbReference type="NCBI Taxonomy" id="88211"/>
    <lineage>
        <taxon>Eukaryota</taxon>
        <taxon>Metazoa</taxon>
        <taxon>Ecdysozoa</taxon>
        <taxon>Arthropoda</taxon>
        <taxon>Crustacea</taxon>
        <taxon>Multicrustacea</taxon>
        <taxon>Malacostraca</taxon>
        <taxon>Eumalacostraca</taxon>
        <taxon>Eucarida</taxon>
        <taxon>Decapoda</taxon>
        <taxon>Pleocyemata</taxon>
        <taxon>Anomura</taxon>
        <taxon>Galatheoidea</taxon>
        <taxon>Porcellanidae</taxon>
        <taxon>Petrolisthes</taxon>
    </lineage>
</organism>
<accession>A0AAE1G3I7</accession>
<name>A0AAE1G3I7_PETCI</name>
<evidence type="ECO:0000313" key="2">
    <source>
        <dbReference type="EMBL" id="KAK3884681.1"/>
    </source>
</evidence>
<dbReference type="Proteomes" id="UP001286313">
    <property type="component" value="Unassembled WGS sequence"/>
</dbReference>
<dbReference type="AlphaFoldDB" id="A0AAE1G3I7"/>
<sequence length="189" mass="20608">MGLSVKKGADRGKIPCQPTSIAKRSPEPQTGSHCDPIQSISVHAEKDVKEDPEASSSEKDEETNRFTEFVDDSIVKTEVFLKEESSSQCDITHQDVSSSSLLNTDAVVKLENDMKEEPESCAVSEEIVPSNVDVDLTKLTGVPKNLSCIVIIAKSPASILTTSENLNSIILETRKHSYALTRTEINNCT</sequence>
<comment type="caution">
    <text evidence="2">The sequence shown here is derived from an EMBL/GenBank/DDBJ whole genome shotgun (WGS) entry which is preliminary data.</text>
</comment>